<protein>
    <recommendedName>
        <fullName evidence="2">DUF2963 domain-containing protein</fullName>
    </recommendedName>
</protein>
<dbReference type="HOGENOM" id="CLU_999825_0_0_14"/>
<feature type="domain" description="DUF2963" evidence="2">
    <location>
        <begin position="249"/>
        <end position="284"/>
    </location>
</feature>
<dbReference type="STRING" id="322098.AYWB_177"/>
<accession>Q2NJU9</accession>
<dbReference type="PhylomeDB" id="Q2NJU9"/>
<keyword evidence="1" id="KW-0812">Transmembrane</keyword>
<dbReference type="InterPro" id="IPR021348">
    <property type="entry name" value="DUF2963"/>
</dbReference>
<proteinExistence type="predicted"/>
<dbReference type="eggNOG" id="COG2849">
    <property type="taxonomic scope" value="Bacteria"/>
</dbReference>
<evidence type="ECO:0000313" key="4">
    <source>
        <dbReference type="Proteomes" id="UP000001934"/>
    </source>
</evidence>
<evidence type="ECO:0000313" key="3">
    <source>
        <dbReference type="EMBL" id="ABC65294.1"/>
    </source>
</evidence>
<evidence type="ECO:0000256" key="1">
    <source>
        <dbReference type="SAM" id="Phobius"/>
    </source>
</evidence>
<dbReference type="KEGG" id="ayw:AYWB_177"/>
<organism evidence="3 4">
    <name type="scientific">Aster yellows witches'-broom phytoplasma (strain AYWB)</name>
    <dbReference type="NCBI Taxonomy" id="322098"/>
    <lineage>
        <taxon>Bacteria</taxon>
        <taxon>Bacillati</taxon>
        <taxon>Mycoplasmatota</taxon>
        <taxon>Mollicutes</taxon>
        <taxon>Acholeplasmatales</taxon>
        <taxon>Acholeplasmataceae</taxon>
        <taxon>Candidatus Phytoplasma</taxon>
        <taxon>16SrI (Aster yellows group)</taxon>
    </lineage>
</organism>
<reference evidence="3 4" key="1">
    <citation type="journal article" date="2006" name="J. Bacteriol.">
        <title>Living with genome instability: the adaptation of phytoplasmas to diverse environments of their insect and plant hosts.</title>
        <authorList>
            <person name="Bai X."/>
            <person name="Zhang J."/>
            <person name="Ewing A."/>
            <person name="Miller S.A."/>
            <person name="Jancso Radek A."/>
            <person name="Shevchenko D.V."/>
            <person name="Tsukerman K."/>
            <person name="Walunas T."/>
            <person name="Lapidus A."/>
            <person name="Campbell J.W."/>
            <person name="Hogenhout S.A."/>
        </authorList>
    </citation>
    <scope>NUCLEOTIDE SEQUENCE [LARGE SCALE GENOMIC DNA]</scope>
    <source>
        <strain evidence="3 4">AYWB</strain>
    </source>
</reference>
<name>Q2NJU9_AYWBP</name>
<feature type="domain" description="DUF2963" evidence="2">
    <location>
        <begin position="120"/>
        <end position="146"/>
    </location>
</feature>
<sequence>MCYNRFIKIKVNENIKKINLQINHYLHLKPFFFSSVVIVFYGFNQTVFQYLAINELFPKRLEIQRNNNIFKDESGYVLGNIKTIEVKNKTFNTCKIPSLSNRCNYINKRRFEKMKINLTKITYLKDGKTIDWIDEYDKNGKIVKKTLYNFNGTINSITEFSLNSIRIKSTHYQKDGKKIKFICEYDSNGKKTKSTYLIPDGKTISAIIEFDKQGQRVKATYYPIIGGKGISHIAEYKNNIINKETYYFYDGKTIDWINEYDKNGKIVKKTLYNFNGTINFIEEYK</sequence>
<feature type="domain" description="DUF2963" evidence="2">
    <location>
        <begin position="199"/>
        <end position="245"/>
    </location>
</feature>
<gene>
    <name evidence="3" type="ordered locus">AYWB_177</name>
</gene>
<keyword evidence="4" id="KW-1185">Reference proteome</keyword>
<feature type="domain" description="DUF2963" evidence="2">
    <location>
        <begin position="148"/>
        <end position="196"/>
    </location>
</feature>
<evidence type="ECO:0000259" key="2">
    <source>
        <dbReference type="Pfam" id="PF11178"/>
    </source>
</evidence>
<dbReference type="AlphaFoldDB" id="Q2NJU9"/>
<keyword evidence="1" id="KW-0472">Membrane</keyword>
<dbReference type="Proteomes" id="UP000001934">
    <property type="component" value="Chromosome"/>
</dbReference>
<keyword evidence="1" id="KW-1133">Transmembrane helix</keyword>
<dbReference type="RefSeq" id="WP_011412459.1">
    <property type="nucleotide sequence ID" value="NC_007716.1"/>
</dbReference>
<feature type="transmembrane region" description="Helical" evidence="1">
    <location>
        <begin position="31"/>
        <end position="53"/>
    </location>
</feature>
<dbReference type="Pfam" id="PF11178">
    <property type="entry name" value="DUF2963"/>
    <property type="match status" value="4"/>
</dbReference>
<dbReference type="EMBL" id="CP000061">
    <property type="protein sequence ID" value="ABC65294.1"/>
    <property type="molecule type" value="Genomic_DNA"/>
</dbReference>
<dbReference type="OrthoDB" id="386184at2"/>
<dbReference type="Gene3D" id="3.90.930.1">
    <property type="match status" value="1"/>
</dbReference>